<feature type="domain" description="Agenet" evidence="1">
    <location>
        <begin position="8"/>
        <end position="76"/>
    </location>
</feature>
<evidence type="ECO:0000313" key="5">
    <source>
        <dbReference type="Proteomes" id="UP000002051"/>
    </source>
</evidence>
<dbReference type="Gramene" id="rna27532">
    <property type="protein sequence ID" value="RHN64689.1"/>
    <property type="gene ID" value="gene27532"/>
</dbReference>
<reference evidence="2 5" key="1">
    <citation type="journal article" date="2011" name="Nature">
        <title>The Medicago genome provides insight into the evolution of rhizobial symbioses.</title>
        <authorList>
            <person name="Young N.D."/>
            <person name="Debelle F."/>
            <person name="Oldroyd G.E."/>
            <person name="Geurts R."/>
            <person name="Cannon S.B."/>
            <person name="Udvardi M.K."/>
            <person name="Benedito V.A."/>
            <person name="Mayer K.F."/>
            <person name="Gouzy J."/>
            <person name="Schoof H."/>
            <person name="Van de Peer Y."/>
            <person name="Proost S."/>
            <person name="Cook D.R."/>
            <person name="Meyers B.C."/>
            <person name="Spannagl M."/>
            <person name="Cheung F."/>
            <person name="De Mita S."/>
            <person name="Krishnakumar V."/>
            <person name="Gundlach H."/>
            <person name="Zhou S."/>
            <person name="Mudge J."/>
            <person name="Bharti A.K."/>
            <person name="Murray J.D."/>
            <person name="Naoumkina M.A."/>
            <person name="Rosen B."/>
            <person name="Silverstein K.A."/>
            <person name="Tang H."/>
            <person name="Rombauts S."/>
            <person name="Zhao P.X."/>
            <person name="Zhou P."/>
            <person name="Barbe V."/>
            <person name="Bardou P."/>
            <person name="Bechner M."/>
            <person name="Bellec A."/>
            <person name="Berger A."/>
            <person name="Berges H."/>
            <person name="Bidwell S."/>
            <person name="Bisseling T."/>
            <person name="Choisne N."/>
            <person name="Couloux A."/>
            <person name="Denny R."/>
            <person name="Deshpande S."/>
            <person name="Dai X."/>
            <person name="Doyle J.J."/>
            <person name="Dudez A.M."/>
            <person name="Farmer A.D."/>
            <person name="Fouteau S."/>
            <person name="Franken C."/>
            <person name="Gibelin C."/>
            <person name="Gish J."/>
            <person name="Goldstein S."/>
            <person name="Gonzalez A.J."/>
            <person name="Green P.J."/>
            <person name="Hallab A."/>
            <person name="Hartog M."/>
            <person name="Hua A."/>
            <person name="Humphray S.J."/>
            <person name="Jeong D.H."/>
            <person name="Jing Y."/>
            <person name="Jocker A."/>
            <person name="Kenton S.M."/>
            <person name="Kim D.J."/>
            <person name="Klee K."/>
            <person name="Lai H."/>
            <person name="Lang C."/>
            <person name="Lin S."/>
            <person name="Macmil S.L."/>
            <person name="Magdelenat G."/>
            <person name="Matthews L."/>
            <person name="McCorrison J."/>
            <person name="Monaghan E.L."/>
            <person name="Mun J.H."/>
            <person name="Najar F.Z."/>
            <person name="Nicholson C."/>
            <person name="Noirot C."/>
            <person name="O'Bleness M."/>
            <person name="Paule C.R."/>
            <person name="Poulain J."/>
            <person name="Prion F."/>
            <person name="Qin B."/>
            <person name="Qu C."/>
            <person name="Retzel E.F."/>
            <person name="Riddle C."/>
            <person name="Sallet E."/>
            <person name="Samain S."/>
            <person name="Samson N."/>
            <person name="Sanders I."/>
            <person name="Saurat O."/>
            <person name="Scarpelli C."/>
            <person name="Schiex T."/>
            <person name="Segurens B."/>
            <person name="Severin A.J."/>
            <person name="Sherrier D.J."/>
            <person name="Shi R."/>
            <person name="Sims S."/>
            <person name="Singer S.R."/>
            <person name="Sinharoy S."/>
            <person name="Sterck L."/>
            <person name="Viollet A."/>
            <person name="Wang B.B."/>
            <person name="Wang K."/>
            <person name="Wang M."/>
            <person name="Wang X."/>
            <person name="Warfsmann J."/>
            <person name="Weissenbach J."/>
            <person name="White D.D."/>
            <person name="White J.D."/>
            <person name="Wiley G.B."/>
            <person name="Wincker P."/>
            <person name="Xing Y."/>
            <person name="Yang L."/>
            <person name="Yao Z."/>
            <person name="Ying F."/>
            <person name="Zhai J."/>
            <person name="Zhou L."/>
            <person name="Zuber A."/>
            <person name="Denarie J."/>
            <person name="Dixon R.A."/>
            <person name="May G.D."/>
            <person name="Schwartz D.C."/>
            <person name="Rogers J."/>
            <person name="Quetier F."/>
            <person name="Town C.D."/>
            <person name="Roe B.A."/>
        </authorList>
    </citation>
    <scope>NUCLEOTIDE SEQUENCE [LARGE SCALE GENOMIC DNA]</scope>
    <source>
        <strain evidence="2">A17</strain>
        <strain evidence="4 5">cv. Jemalong A17</strain>
    </source>
</reference>
<name>G7JUA3_MEDTR</name>
<dbReference type="OrthoDB" id="938602at2759"/>
<dbReference type="Proteomes" id="UP000265566">
    <property type="component" value="Chromosome 4"/>
</dbReference>
<dbReference type="InterPro" id="IPR014002">
    <property type="entry name" value="Agenet_dom_plant"/>
</dbReference>
<dbReference type="AlphaFoldDB" id="G7JUA3"/>
<dbReference type="EnsemblPlants" id="AES92248">
    <property type="protein sequence ID" value="AES92248"/>
    <property type="gene ID" value="MTR_4g127390"/>
</dbReference>
<dbReference type="EMBL" id="CM001220">
    <property type="protein sequence ID" value="AES92248.1"/>
    <property type="molecule type" value="Genomic_DNA"/>
</dbReference>
<dbReference type="Proteomes" id="UP000002051">
    <property type="component" value="Chromosome 4"/>
</dbReference>
<feature type="domain" description="Agenet" evidence="1">
    <location>
        <begin position="79"/>
        <end position="139"/>
    </location>
</feature>
<dbReference type="SMART" id="SM00743">
    <property type="entry name" value="Agenet"/>
    <property type="match status" value="2"/>
</dbReference>
<dbReference type="STRING" id="3880.G7JUA3"/>
<reference evidence="4" key="3">
    <citation type="submission" date="2015-04" db="UniProtKB">
        <authorList>
            <consortium name="EnsemblPlants"/>
        </authorList>
    </citation>
    <scope>IDENTIFICATION</scope>
    <source>
        <strain evidence="4">cv. Jemalong A17</strain>
    </source>
</reference>
<accession>G7JUA3</accession>
<evidence type="ECO:0000259" key="1">
    <source>
        <dbReference type="SMART" id="SM00743"/>
    </source>
</evidence>
<dbReference type="EMBL" id="PSQE01000004">
    <property type="protein sequence ID" value="RHN64689.1"/>
    <property type="molecule type" value="Genomic_DNA"/>
</dbReference>
<dbReference type="InterPro" id="IPR008395">
    <property type="entry name" value="Agenet-like_dom"/>
</dbReference>
<reference evidence="3" key="5">
    <citation type="journal article" date="2018" name="Nat. Plants">
        <title>Whole-genome landscape of Medicago truncatula symbiotic genes.</title>
        <authorList>
            <person name="Pecrix Y."/>
            <person name="Gamas P."/>
            <person name="Carrere S."/>
        </authorList>
    </citation>
    <scope>NUCLEOTIDE SEQUENCE</scope>
    <source>
        <tissue evidence="3">Leaves</tissue>
    </source>
</reference>
<evidence type="ECO:0000313" key="6">
    <source>
        <dbReference type="Proteomes" id="UP000265566"/>
    </source>
</evidence>
<dbReference type="PaxDb" id="3880-AES92248"/>
<evidence type="ECO:0000313" key="4">
    <source>
        <dbReference type="EnsemblPlants" id="AES92248"/>
    </source>
</evidence>
<dbReference type="PANTHER" id="PTHR31917">
    <property type="entry name" value="AGENET DOMAIN-CONTAINING PROTEIN-RELATED"/>
    <property type="match status" value="1"/>
</dbReference>
<sequence>MCTSVNIVNYQVRVLVEVCIKDEGFWGSYFKAKIVVCLENGKYVVRYKDLLEEDKFGPLEETLLSKDLRPMPPCVQNPPKFQLNQKVDVFCKDGWWLGKIIGKKEFRKKKYKISVYFPTIPRKRLCCCDQIRVHHELSGGEWITKP</sequence>
<dbReference type="PANTHER" id="PTHR31917:SF148">
    <property type="entry name" value="DUF724 DOMAIN-CONTAINING PROTEIN 2"/>
    <property type="match status" value="1"/>
</dbReference>
<dbReference type="HOGENOM" id="CLU_127445_0_0_1"/>
<keyword evidence="5" id="KW-1185">Reference proteome</keyword>
<organism evidence="2 5">
    <name type="scientific">Medicago truncatula</name>
    <name type="common">Barrel medic</name>
    <name type="synonym">Medicago tribuloides</name>
    <dbReference type="NCBI Taxonomy" id="3880"/>
    <lineage>
        <taxon>Eukaryota</taxon>
        <taxon>Viridiplantae</taxon>
        <taxon>Streptophyta</taxon>
        <taxon>Embryophyta</taxon>
        <taxon>Tracheophyta</taxon>
        <taxon>Spermatophyta</taxon>
        <taxon>Magnoliopsida</taxon>
        <taxon>eudicotyledons</taxon>
        <taxon>Gunneridae</taxon>
        <taxon>Pentapetalae</taxon>
        <taxon>rosids</taxon>
        <taxon>fabids</taxon>
        <taxon>Fabales</taxon>
        <taxon>Fabaceae</taxon>
        <taxon>Papilionoideae</taxon>
        <taxon>50 kb inversion clade</taxon>
        <taxon>NPAAA clade</taxon>
        <taxon>Hologalegina</taxon>
        <taxon>IRL clade</taxon>
        <taxon>Trifolieae</taxon>
        <taxon>Medicago</taxon>
    </lineage>
</organism>
<reference evidence="2 5" key="2">
    <citation type="journal article" date="2014" name="BMC Genomics">
        <title>An improved genome release (version Mt4.0) for the model legume Medicago truncatula.</title>
        <authorList>
            <person name="Tang H."/>
            <person name="Krishnakumar V."/>
            <person name="Bidwell S."/>
            <person name="Rosen B."/>
            <person name="Chan A."/>
            <person name="Zhou S."/>
            <person name="Gentzbittel L."/>
            <person name="Childs K.L."/>
            <person name="Yandell M."/>
            <person name="Gundlach H."/>
            <person name="Mayer K.F."/>
            <person name="Schwartz D.C."/>
            <person name="Town C.D."/>
        </authorList>
    </citation>
    <scope>GENOME REANNOTATION</scope>
    <source>
        <strain evidence="4 5">cv. Jemalong A17</strain>
    </source>
</reference>
<dbReference type="KEGG" id="mtr:11418635"/>
<reference evidence="6" key="4">
    <citation type="journal article" date="2018" name="Nat. Plants">
        <title>Whole-genome landscape of Medicago truncatula symbiotic genes.</title>
        <authorList>
            <person name="Pecrix Y."/>
            <person name="Staton S.E."/>
            <person name="Sallet E."/>
            <person name="Lelandais-Briere C."/>
            <person name="Moreau S."/>
            <person name="Carrere S."/>
            <person name="Blein T."/>
            <person name="Jardinaud M.F."/>
            <person name="Latrasse D."/>
            <person name="Zouine M."/>
            <person name="Zahm M."/>
            <person name="Kreplak J."/>
            <person name="Mayjonade B."/>
            <person name="Satge C."/>
            <person name="Perez M."/>
            <person name="Cauet S."/>
            <person name="Marande W."/>
            <person name="Chantry-Darmon C."/>
            <person name="Lopez-Roques C."/>
            <person name="Bouchez O."/>
            <person name="Berard A."/>
            <person name="Debelle F."/>
            <person name="Munos S."/>
            <person name="Bendahmane A."/>
            <person name="Berges H."/>
            <person name="Niebel A."/>
            <person name="Buitink J."/>
            <person name="Frugier F."/>
            <person name="Benhamed M."/>
            <person name="Crespi M."/>
            <person name="Gouzy J."/>
            <person name="Gamas P."/>
        </authorList>
    </citation>
    <scope>NUCLEOTIDE SEQUENCE [LARGE SCALE GENOMIC DNA]</scope>
    <source>
        <strain evidence="6">cv. Jemalong A17</strain>
    </source>
</reference>
<dbReference type="CDD" id="cd20405">
    <property type="entry name" value="Tudor_Agenet_AtDUF_rpt1_3"/>
    <property type="match status" value="1"/>
</dbReference>
<protein>
    <submittedName>
        <fullName evidence="2">Agenet domain protein</fullName>
    </submittedName>
    <submittedName>
        <fullName evidence="3">Putative Agenet-like domain-containing protein</fullName>
    </submittedName>
</protein>
<evidence type="ECO:0000313" key="2">
    <source>
        <dbReference type="EMBL" id="AES92248.1"/>
    </source>
</evidence>
<proteinExistence type="predicted"/>
<evidence type="ECO:0000313" key="3">
    <source>
        <dbReference type="EMBL" id="RHN64689.1"/>
    </source>
</evidence>
<gene>
    <name evidence="4" type="primary">11418635</name>
    <name evidence="2" type="ordered locus">MTR_4g127390</name>
    <name evidence="3" type="ORF">MtrunA17_Chr4g0071801</name>
</gene>
<dbReference type="Pfam" id="PF05641">
    <property type="entry name" value="Agenet"/>
    <property type="match status" value="1"/>
</dbReference>